<name>X1K728_9ZZZZ</name>
<keyword evidence="3 6" id="KW-0812">Transmembrane</keyword>
<evidence type="ECO:0000256" key="3">
    <source>
        <dbReference type="ARBA" id="ARBA00022692"/>
    </source>
</evidence>
<evidence type="ECO:0000256" key="2">
    <source>
        <dbReference type="ARBA" id="ARBA00022475"/>
    </source>
</evidence>
<comment type="caution">
    <text evidence="7">The sequence shown here is derived from an EMBL/GenBank/DDBJ whole genome shotgun (WGS) entry which is preliminary data.</text>
</comment>
<dbReference type="EMBL" id="BARV01012279">
    <property type="protein sequence ID" value="GAI02837.1"/>
    <property type="molecule type" value="Genomic_DNA"/>
</dbReference>
<evidence type="ECO:0000313" key="7">
    <source>
        <dbReference type="EMBL" id="GAI02837.1"/>
    </source>
</evidence>
<feature type="transmembrane region" description="Helical" evidence="6">
    <location>
        <begin position="140"/>
        <end position="166"/>
    </location>
</feature>
<evidence type="ECO:0008006" key="8">
    <source>
        <dbReference type="Google" id="ProtNLM"/>
    </source>
</evidence>
<feature type="transmembrane region" description="Helical" evidence="6">
    <location>
        <begin position="186"/>
        <end position="208"/>
    </location>
</feature>
<dbReference type="InterPro" id="IPR007140">
    <property type="entry name" value="DUF350"/>
</dbReference>
<keyword evidence="4 6" id="KW-1133">Transmembrane helix</keyword>
<comment type="subcellular location">
    <subcellularLocation>
        <location evidence="1">Cell membrane</location>
        <topology evidence="1">Multi-pass membrane protein</topology>
    </subcellularLocation>
</comment>
<feature type="non-terminal residue" evidence="7">
    <location>
        <position position="1"/>
    </location>
</feature>
<reference evidence="7" key="1">
    <citation type="journal article" date="2014" name="Front. Microbiol.">
        <title>High frequency of phylogenetically diverse reductive dehalogenase-homologous genes in deep subseafloor sedimentary metagenomes.</title>
        <authorList>
            <person name="Kawai M."/>
            <person name="Futagami T."/>
            <person name="Toyoda A."/>
            <person name="Takaki Y."/>
            <person name="Nishi S."/>
            <person name="Hori S."/>
            <person name="Arai W."/>
            <person name="Tsubouchi T."/>
            <person name="Morono Y."/>
            <person name="Uchiyama I."/>
            <person name="Ito T."/>
            <person name="Fujiyama A."/>
            <person name="Inagaki F."/>
            <person name="Takami H."/>
        </authorList>
    </citation>
    <scope>NUCLEOTIDE SEQUENCE</scope>
    <source>
        <strain evidence="7">Expedition CK06-06</strain>
    </source>
</reference>
<keyword evidence="5 6" id="KW-0472">Membrane</keyword>
<evidence type="ECO:0000256" key="1">
    <source>
        <dbReference type="ARBA" id="ARBA00004651"/>
    </source>
</evidence>
<accession>X1K728</accession>
<keyword evidence="2" id="KW-1003">Cell membrane</keyword>
<proteinExistence type="predicted"/>
<feature type="non-terminal residue" evidence="7">
    <location>
        <position position="212"/>
    </location>
</feature>
<evidence type="ECO:0000256" key="4">
    <source>
        <dbReference type="ARBA" id="ARBA00022989"/>
    </source>
</evidence>
<evidence type="ECO:0000256" key="5">
    <source>
        <dbReference type="ARBA" id="ARBA00023136"/>
    </source>
</evidence>
<evidence type="ECO:0000256" key="6">
    <source>
        <dbReference type="SAM" id="Phobius"/>
    </source>
</evidence>
<feature type="transmembrane region" description="Helical" evidence="6">
    <location>
        <begin position="52"/>
        <end position="77"/>
    </location>
</feature>
<protein>
    <recommendedName>
        <fullName evidence="8">DUF350 domain-containing protein</fullName>
    </recommendedName>
</protein>
<gene>
    <name evidence="7" type="ORF">S06H3_22824</name>
</gene>
<dbReference type="GO" id="GO:0005886">
    <property type="term" value="C:plasma membrane"/>
    <property type="evidence" value="ECO:0007669"/>
    <property type="project" value="UniProtKB-SubCell"/>
</dbReference>
<dbReference type="AlphaFoldDB" id="X1K728"/>
<organism evidence="7">
    <name type="scientific">marine sediment metagenome</name>
    <dbReference type="NCBI Taxonomy" id="412755"/>
    <lineage>
        <taxon>unclassified sequences</taxon>
        <taxon>metagenomes</taxon>
        <taxon>ecological metagenomes</taxon>
    </lineage>
</organism>
<feature type="transmembrane region" description="Helical" evidence="6">
    <location>
        <begin position="97"/>
        <end position="128"/>
    </location>
</feature>
<sequence length="212" mass="23949">DATQILFTARDPLSEEEEKKRKEKDDAEVVDEKFRMSHLWVYNIEKMSGQQIIFGLLELLVSVFISFILIFGSYRLFLVLTPRFDEERQLKGKNASVGIILGSILLGEALVVKQAIYPVMAVIQIFILGQERNILNFLKMLGYSAGYVLLAGILAIVCILFSLWLFNKLTPRIDHYEEIKDNNMAIAIFMALFIIGICLLISAGVSGLTRAL</sequence>
<dbReference type="Pfam" id="PF03994">
    <property type="entry name" value="DUF350"/>
    <property type="match status" value="1"/>
</dbReference>